<evidence type="ECO:0000313" key="3">
    <source>
        <dbReference type="Proteomes" id="UP000664382"/>
    </source>
</evidence>
<proteinExistence type="predicted"/>
<comment type="caution">
    <text evidence="2">The sequence shown here is derived from an EMBL/GenBank/DDBJ whole genome shotgun (WGS) entry which is preliminary data.</text>
</comment>
<sequence length="135" mass="14548">MKIQPATLYGALALFVLGSATGCSASVEAQTDEPTASAQVEFATHPPQIARPDMANNGTLLVEDLCVYLKDESGKKVLPIFEVDAVRWSGDSLVYEGVSYRDGDKIRLTGSYSEKLPRDATVPPQCEQPGRFVIA</sequence>
<dbReference type="Proteomes" id="UP000664382">
    <property type="component" value="Unassembled WGS sequence"/>
</dbReference>
<dbReference type="AlphaFoldDB" id="A0A939S763"/>
<feature type="signal peptide" evidence="1">
    <location>
        <begin position="1"/>
        <end position="25"/>
    </location>
</feature>
<gene>
    <name evidence="2" type="ORF">J4H92_01680</name>
</gene>
<protein>
    <recommendedName>
        <fullName evidence="4">C-type lysozyme inhibitor domain-containing protein</fullName>
    </recommendedName>
</protein>
<keyword evidence="1" id="KW-0732">Signal</keyword>
<reference evidence="2" key="1">
    <citation type="submission" date="2021-03" db="EMBL/GenBank/DDBJ databases">
        <title>Leucobacter chromiisoli sp. nov., isolated from chromium-containing soil of chemical plant.</title>
        <authorList>
            <person name="Xu Z."/>
        </authorList>
    </citation>
    <scope>NUCLEOTIDE SEQUENCE</scope>
    <source>
        <strain evidence="2">S27</strain>
    </source>
</reference>
<dbReference type="PROSITE" id="PS51257">
    <property type="entry name" value="PROKAR_LIPOPROTEIN"/>
    <property type="match status" value="1"/>
</dbReference>
<evidence type="ECO:0008006" key="4">
    <source>
        <dbReference type="Google" id="ProtNLM"/>
    </source>
</evidence>
<dbReference type="EMBL" id="JAGDYM010000003">
    <property type="protein sequence ID" value="MBO1900656.1"/>
    <property type="molecule type" value="Genomic_DNA"/>
</dbReference>
<keyword evidence="3" id="KW-1185">Reference proteome</keyword>
<dbReference type="RefSeq" id="WP_208095293.1">
    <property type="nucleotide sequence ID" value="NZ_JAGDYM010000003.1"/>
</dbReference>
<evidence type="ECO:0000256" key="1">
    <source>
        <dbReference type="SAM" id="SignalP"/>
    </source>
</evidence>
<feature type="chain" id="PRO_5037050016" description="C-type lysozyme inhibitor domain-containing protein" evidence="1">
    <location>
        <begin position="26"/>
        <end position="135"/>
    </location>
</feature>
<organism evidence="2 3">
    <name type="scientific">Leucobacter weissii</name>
    <dbReference type="NCBI Taxonomy" id="1983706"/>
    <lineage>
        <taxon>Bacteria</taxon>
        <taxon>Bacillati</taxon>
        <taxon>Actinomycetota</taxon>
        <taxon>Actinomycetes</taxon>
        <taxon>Micrococcales</taxon>
        <taxon>Microbacteriaceae</taxon>
        <taxon>Leucobacter</taxon>
    </lineage>
</organism>
<accession>A0A939S763</accession>
<evidence type="ECO:0000313" key="2">
    <source>
        <dbReference type="EMBL" id="MBO1900656.1"/>
    </source>
</evidence>
<name>A0A939S763_9MICO</name>